<feature type="signal peptide" evidence="3">
    <location>
        <begin position="1"/>
        <end position="36"/>
    </location>
</feature>
<feature type="transmembrane region" description="Helical" evidence="2">
    <location>
        <begin position="616"/>
        <end position="632"/>
    </location>
</feature>
<keyword evidence="3" id="KW-0732">Signal</keyword>
<feature type="compositionally biased region" description="Basic and acidic residues" evidence="1">
    <location>
        <begin position="440"/>
        <end position="455"/>
    </location>
</feature>
<keyword evidence="5" id="KW-1185">Reference proteome</keyword>
<feature type="compositionally biased region" description="Low complexity" evidence="1">
    <location>
        <begin position="713"/>
        <end position="723"/>
    </location>
</feature>
<keyword evidence="2" id="KW-1133">Transmembrane helix</keyword>
<comment type="caution">
    <text evidence="4">The sequence shown here is derived from an EMBL/GenBank/DDBJ whole genome shotgun (WGS) entry which is preliminary data.</text>
</comment>
<feature type="region of interest" description="Disordered" evidence="1">
    <location>
        <begin position="713"/>
        <end position="740"/>
    </location>
</feature>
<keyword evidence="2" id="KW-0472">Membrane</keyword>
<feature type="region of interest" description="Disordered" evidence="1">
    <location>
        <begin position="114"/>
        <end position="142"/>
    </location>
</feature>
<evidence type="ECO:0000256" key="1">
    <source>
        <dbReference type="SAM" id="MobiDB-lite"/>
    </source>
</evidence>
<feature type="region of interest" description="Disordered" evidence="1">
    <location>
        <begin position="472"/>
        <end position="522"/>
    </location>
</feature>
<feature type="region of interest" description="Disordered" evidence="1">
    <location>
        <begin position="431"/>
        <end position="455"/>
    </location>
</feature>
<dbReference type="OrthoDB" id="2439328at2759"/>
<feature type="compositionally biased region" description="Polar residues" evidence="1">
    <location>
        <begin position="492"/>
        <end position="517"/>
    </location>
</feature>
<evidence type="ECO:0000313" key="5">
    <source>
        <dbReference type="Proteomes" id="UP000748756"/>
    </source>
</evidence>
<keyword evidence="2" id="KW-0812">Transmembrane</keyword>
<reference evidence="4" key="1">
    <citation type="journal article" date="2020" name="Fungal Divers.">
        <title>Resolving the Mortierellaceae phylogeny through synthesis of multi-gene phylogenetics and phylogenomics.</title>
        <authorList>
            <person name="Vandepol N."/>
            <person name="Liber J."/>
            <person name="Desiro A."/>
            <person name="Na H."/>
            <person name="Kennedy M."/>
            <person name="Barry K."/>
            <person name="Grigoriev I.V."/>
            <person name="Miller A.N."/>
            <person name="O'Donnell K."/>
            <person name="Stajich J.E."/>
            <person name="Bonito G."/>
        </authorList>
    </citation>
    <scope>NUCLEOTIDE SEQUENCE</scope>
    <source>
        <strain evidence="4">NRRL 6426</strain>
    </source>
</reference>
<gene>
    <name evidence="4" type="ORF">BG015_012130</name>
</gene>
<feature type="chain" id="PRO_5040400523" evidence="3">
    <location>
        <begin position="37"/>
        <end position="777"/>
    </location>
</feature>
<evidence type="ECO:0000256" key="3">
    <source>
        <dbReference type="SAM" id="SignalP"/>
    </source>
</evidence>
<sequence length="777" mass="83944">MTINSKDNALKMQRRIISLTLVAFLVLSLSLSTTTAKPISHNNNHNYFNHALKSNNHPQHQARNGGGLLKRLSSSWTSLTASFQGLHVICGSPGPAANSNSGGNVKRLHKRDDVDSGINKKPVTVKSPEGKNAQKKKADKATARAKHTYAAYEAIVNSDSQMPVFLNQLHPKTTTKGSGNGKGKDKPTTAATPVTAGAGGGGKKKKVGTVKPIDFLRQTGVKRPVTAAAATICSPSKTLPTIEDEEKEKERKKAEMEGTSPAKKPKAEPEGMTPAQGSLHPNKKNDNNTNKVSSASRAVVAATVEDGTSTVKTSFDTVFSQDLQQPSHRPVEPALGATGVDTAVEKKEKDSEDIKAIKETINAAAHAAVAAAAAAAVAGNSHHNTSPNNHHLEQRDTAGILKQALENIAHKIEEAATAAIALEIPSLTDHTLGSHSATASHEKEAPLQEDKKPEPVLENHKDAIIDDEGAVDLPTVTNNNNHNDNAASTNDQESGSIVATQQKPGSTVINDNEYTSSSEDEDDPYAYAYPTLQNPVPSTEYSDNNDEWRLSDDDDYMAQYVHRRPDNFPGSESVLFTGTVLQRTLASSFLLLSGFLVLLGFISYKMYTRRRNTSPWAFLHYMTFGIFTSLFYDSTSMSNSTLNSYITTTGNQTSPSTASSSTMKKGYGFGAGGNAAWLRKGSLTRSSITTKGNNNIMTFPAEKEPLLPEPVVASSASSSFKKSGPNGTELRRTSTAQHHQMQIELALQQQQRWEKEQQQQQAEMDYLQKSFIRRTSI</sequence>
<dbReference type="EMBL" id="JAAAUQ010000999">
    <property type="protein sequence ID" value="KAF9144647.1"/>
    <property type="molecule type" value="Genomic_DNA"/>
</dbReference>
<evidence type="ECO:0000313" key="4">
    <source>
        <dbReference type="EMBL" id="KAF9144647.1"/>
    </source>
</evidence>
<feature type="compositionally biased region" description="Low complexity" evidence="1">
    <location>
        <begin position="477"/>
        <end position="491"/>
    </location>
</feature>
<feature type="region of interest" description="Disordered" evidence="1">
    <location>
        <begin position="170"/>
        <end position="207"/>
    </location>
</feature>
<proteinExistence type="predicted"/>
<feature type="compositionally biased region" description="Basic residues" evidence="1">
    <location>
        <begin position="133"/>
        <end position="142"/>
    </location>
</feature>
<protein>
    <submittedName>
        <fullName evidence="4">Uncharacterized protein</fullName>
    </submittedName>
</protein>
<evidence type="ECO:0000256" key="2">
    <source>
        <dbReference type="SAM" id="Phobius"/>
    </source>
</evidence>
<organism evidence="4 5">
    <name type="scientific">Linnemannia schmuckeri</name>
    <dbReference type="NCBI Taxonomy" id="64567"/>
    <lineage>
        <taxon>Eukaryota</taxon>
        <taxon>Fungi</taxon>
        <taxon>Fungi incertae sedis</taxon>
        <taxon>Mucoromycota</taxon>
        <taxon>Mortierellomycotina</taxon>
        <taxon>Mortierellomycetes</taxon>
        <taxon>Mortierellales</taxon>
        <taxon>Mortierellaceae</taxon>
        <taxon>Linnemannia</taxon>
    </lineage>
</organism>
<dbReference type="AlphaFoldDB" id="A0A9P5RRQ0"/>
<accession>A0A9P5RRQ0</accession>
<feature type="transmembrane region" description="Helical" evidence="2">
    <location>
        <begin position="585"/>
        <end position="604"/>
    </location>
</feature>
<dbReference type="Proteomes" id="UP000748756">
    <property type="component" value="Unassembled WGS sequence"/>
</dbReference>
<feature type="region of interest" description="Disordered" evidence="1">
    <location>
        <begin position="237"/>
        <end position="294"/>
    </location>
</feature>
<name>A0A9P5RRQ0_9FUNG</name>